<keyword evidence="8" id="KW-0521">NADP</keyword>
<evidence type="ECO:0000256" key="1">
    <source>
        <dbReference type="ARBA" id="ARBA00001974"/>
    </source>
</evidence>
<comment type="cofactor">
    <cofactor evidence="1">
        <name>FAD</name>
        <dbReference type="ChEBI" id="CHEBI:57692"/>
    </cofactor>
</comment>
<dbReference type="GO" id="GO:0005739">
    <property type="term" value="C:mitochondrion"/>
    <property type="evidence" value="ECO:0007669"/>
    <property type="project" value="TreeGrafter"/>
</dbReference>
<proteinExistence type="inferred from homology"/>
<dbReference type="InterPro" id="IPR012999">
    <property type="entry name" value="Pyr_OxRdtase_I_AS"/>
</dbReference>
<keyword evidence="7 15" id="KW-0274">FAD</keyword>
<comment type="catalytic activity">
    <reaction evidence="13">
        <text>[thioredoxin]-dithiol + NADP(+) = [thioredoxin]-disulfide + NADPH + H(+)</text>
        <dbReference type="Rhea" id="RHEA:20345"/>
        <dbReference type="Rhea" id="RHEA-COMP:10698"/>
        <dbReference type="Rhea" id="RHEA-COMP:10700"/>
        <dbReference type="ChEBI" id="CHEBI:15378"/>
        <dbReference type="ChEBI" id="CHEBI:29950"/>
        <dbReference type="ChEBI" id="CHEBI:50058"/>
        <dbReference type="ChEBI" id="CHEBI:57783"/>
        <dbReference type="ChEBI" id="CHEBI:58349"/>
        <dbReference type="EC" id="1.8.1.9"/>
    </reaction>
</comment>
<evidence type="ECO:0000256" key="11">
    <source>
        <dbReference type="ARBA" id="ARBA00023157"/>
    </source>
</evidence>
<dbReference type="InterPro" id="IPR011899">
    <property type="entry name" value="Glutaredoxin_euk/vir"/>
</dbReference>
<comment type="similarity">
    <text evidence="3 15">Belongs to the class-I pyridine nucleotide-disulfide oxidoreductase family.</text>
</comment>
<dbReference type="Proteomes" id="UP000708208">
    <property type="component" value="Unassembled WGS sequence"/>
</dbReference>
<dbReference type="Pfam" id="PF07992">
    <property type="entry name" value="Pyr_redox_2"/>
    <property type="match status" value="1"/>
</dbReference>
<dbReference type="FunFam" id="3.40.30.10:FF:000093">
    <property type="entry name" value="Glutaredoxin 2"/>
    <property type="match status" value="1"/>
</dbReference>
<dbReference type="PROSITE" id="PS00076">
    <property type="entry name" value="PYRIDINE_REDOX_1"/>
    <property type="match status" value="1"/>
</dbReference>
<dbReference type="OrthoDB" id="5956163at2759"/>
<dbReference type="PROSITE" id="PS00195">
    <property type="entry name" value="GLUTAREDOXIN_1"/>
    <property type="match status" value="1"/>
</dbReference>
<keyword evidence="6 15" id="KW-0285">Flavoprotein</keyword>
<dbReference type="GO" id="GO:0004791">
    <property type="term" value="F:thioredoxin-disulfide reductase (NADPH) activity"/>
    <property type="evidence" value="ECO:0007669"/>
    <property type="project" value="UniProtKB-EC"/>
</dbReference>
<evidence type="ECO:0000259" key="16">
    <source>
        <dbReference type="Pfam" id="PF00462"/>
    </source>
</evidence>
<dbReference type="Pfam" id="PF02852">
    <property type="entry name" value="Pyr_redox_dim"/>
    <property type="match status" value="1"/>
</dbReference>
<evidence type="ECO:0000256" key="15">
    <source>
        <dbReference type="RuleBase" id="RU003691"/>
    </source>
</evidence>
<evidence type="ECO:0000256" key="8">
    <source>
        <dbReference type="ARBA" id="ARBA00022857"/>
    </source>
</evidence>
<evidence type="ECO:0000256" key="5">
    <source>
        <dbReference type="ARBA" id="ARBA00022448"/>
    </source>
</evidence>
<feature type="domain" description="FAD/NAD(P)-binding" evidence="18">
    <location>
        <begin position="156"/>
        <end position="493"/>
    </location>
</feature>
<evidence type="ECO:0000256" key="6">
    <source>
        <dbReference type="ARBA" id="ARBA00022630"/>
    </source>
</evidence>
<gene>
    <name evidence="19" type="ORF">AFUS01_LOCUS46379</name>
</gene>
<comment type="function">
    <text evidence="2">Has a glutathione-disulfide oxidoreductase activity in the presence of NADPH and glutathione reductase. Reduces low molecular weight disulfides and proteins.</text>
</comment>
<feature type="domain" description="Glutaredoxin" evidence="16">
    <location>
        <begin position="59"/>
        <end position="123"/>
    </location>
</feature>
<evidence type="ECO:0000256" key="3">
    <source>
        <dbReference type="ARBA" id="ARBA00007532"/>
    </source>
</evidence>
<dbReference type="GO" id="GO:0034599">
    <property type="term" value="P:cellular response to oxidative stress"/>
    <property type="evidence" value="ECO:0007669"/>
    <property type="project" value="TreeGrafter"/>
</dbReference>
<dbReference type="GO" id="GO:0050660">
    <property type="term" value="F:flavin adenine dinucleotide binding"/>
    <property type="evidence" value="ECO:0007669"/>
    <property type="project" value="InterPro"/>
</dbReference>
<dbReference type="InterPro" id="IPR002109">
    <property type="entry name" value="Glutaredoxin"/>
</dbReference>
<dbReference type="InterPro" id="IPR004099">
    <property type="entry name" value="Pyr_nucl-diS_OxRdtase_dimer"/>
</dbReference>
<dbReference type="NCBIfam" id="TIGR02180">
    <property type="entry name" value="GRX_euk"/>
    <property type="match status" value="1"/>
</dbReference>
<dbReference type="GO" id="GO:0045454">
    <property type="term" value="P:cell redox homeostasis"/>
    <property type="evidence" value="ECO:0007669"/>
    <property type="project" value="InterPro"/>
</dbReference>
<keyword evidence="9" id="KW-0249">Electron transport</keyword>
<evidence type="ECO:0000256" key="7">
    <source>
        <dbReference type="ARBA" id="ARBA00022827"/>
    </source>
</evidence>
<evidence type="ECO:0000259" key="18">
    <source>
        <dbReference type="Pfam" id="PF07992"/>
    </source>
</evidence>
<dbReference type="InterPro" id="IPR046952">
    <property type="entry name" value="GSHR/TRXR-like"/>
</dbReference>
<evidence type="ECO:0000256" key="4">
    <source>
        <dbReference type="ARBA" id="ARBA00012610"/>
    </source>
</evidence>
<keyword evidence="20" id="KW-1185">Reference proteome</keyword>
<dbReference type="InterPro" id="IPR006338">
    <property type="entry name" value="Thioredoxin/glutathione_Rdtase"/>
</dbReference>
<keyword evidence="5" id="KW-0813">Transport</keyword>
<dbReference type="InterPro" id="IPR011767">
    <property type="entry name" value="GLR_AS"/>
</dbReference>
<dbReference type="PROSITE" id="PS51354">
    <property type="entry name" value="GLUTAREDOXIN_2"/>
    <property type="match status" value="1"/>
</dbReference>
<evidence type="ECO:0000259" key="17">
    <source>
        <dbReference type="Pfam" id="PF02852"/>
    </source>
</evidence>
<evidence type="ECO:0000313" key="20">
    <source>
        <dbReference type="Proteomes" id="UP000708208"/>
    </source>
</evidence>
<dbReference type="InterPro" id="IPR023753">
    <property type="entry name" value="FAD/NAD-binding_dom"/>
</dbReference>
<dbReference type="EMBL" id="CAJVCH010571334">
    <property type="protein sequence ID" value="CAG7837234.1"/>
    <property type="molecule type" value="Genomic_DNA"/>
</dbReference>
<sequence>MQDSIQIGNVKTDTLIESKWENVISRKVFRDRYHPNMAPIMSSSDAAARIEEAIKSNKVAIFSKTYCPFCKKVKGLFNELNTTYYALELDVIDKNEAALLQDALKQRTGMSTVPNVFVSGQHIGGCDDTLKFHQQEKLLPLLGIENGTTNSNPFEYDLVVIGGGSGGLAASKEAAKLGKKVAVCDFVKPSPAGTAWGLGGTCVNVGCIPKKLMHQSALLGQALSDATAFGWKVSEAPVHDWATLVEGVQNHIGSLNWGYRVALKQANVTYLNEFAEFVDDHTILTTNKRNKTRQVTSRDFLIAVGGRPRYPDIPGALEYGVTSDDLFSLPYNPGKTLCIGASYIALECAGFLASFGMDTTVMVRSILLRGFDQQIASLIGEHMETHNVRFLRGWIPVSIEKIGDGTPANLLVKYKSTETGEIQQEEYNTVVFAIGRDPCTPNLKLQNAGVELSSKTGKVLTNEADQSNIPNIYAIGDVAENRPELTPVAIQAGILLAKRLYAGSKVLTDYDKVPTTVFTPMEYGCCGLSEEDAEAKYGANNIEVYHTAFQPLECAVPKRDENRCYAKLIVNKLENERVVGFHYLGPNAGEITQGFAVAIKLNATKDVFDNLIGIHPTCAEIFTTLTITKSSGLSALKTGC</sequence>
<dbReference type="AlphaFoldDB" id="A0A8J2LR42"/>
<evidence type="ECO:0000256" key="10">
    <source>
        <dbReference type="ARBA" id="ARBA00023002"/>
    </source>
</evidence>
<dbReference type="FunFam" id="3.50.50.60:FF:000190">
    <property type="entry name" value="Thioredoxin reductase"/>
    <property type="match status" value="1"/>
</dbReference>
<evidence type="ECO:0000256" key="2">
    <source>
        <dbReference type="ARBA" id="ARBA00002549"/>
    </source>
</evidence>
<dbReference type="CDD" id="cd03419">
    <property type="entry name" value="GRX_GRXh_1_2_like"/>
    <property type="match status" value="1"/>
</dbReference>
<evidence type="ECO:0000313" key="19">
    <source>
        <dbReference type="EMBL" id="CAG7837234.1"/>
    </source>
</evidence>
<evidence type="ECO:0000256" key="9">
    <source>
        <dbReference type="ARBA" id="ARBA00022982"/>
    </source>
</evidence>
<evidence type="ECO:0000256" key="12">
    <source>
        <dbReference type="ARBA" id="ARBA00023284"/>
    </source>
</evidence>
<keyword evidence="12 15" id="KW-0676">Redox-active center</keyword>
<dbReference type="NCBIfam" id="TIGR01438">
    <property type="entry name" value="TGR"/>
    <property type="match status" value="1"/>
</dbReference>
<organism evidence="19 20">
    <name type="scientific">Allacma fusca</name>
    <dbReference type="NCBI Taxonomy" id="39272"/>
    <lineage>
        <taxon>Eukaryota</taxon>
        <taxon>Metazoa</taxon>
        <taxon>Ecdysozoa</taxon>
        <taxon>Arthropoda</taxon>
        <taxon>Hexapoda</taxon>
        <taxon>Collembola</taxon>
        <taxon>Symphypleona</taxon>
        <taxon>Sminthuridae</taxon>
        <taxon>Allacma</taxon>
    </lineage>
</organism>
<dbReference type="GO" id="GO:0004362">
    <property type="term" value="F:glutathione-disulfide reductase (NADPH) activity"/>
    <property type="evidence" value="ECO:0007669"/>
    <property type="project" value="TreeGrafter"/>
</dbReference>
<dbReference type="PANTHER" id="PTHR42737:SF8">
    <property type="entry name" value="THIOREDOXIN-DISULFIDE REDUCTASE"/>
    <property type="match status" value="1"/>
</dbReference>
<dbReference type="GO" id="GO:0005829">
    <property type="term" value="C:cytosol"/>
    <property type="evidence" value="ECO:0007669"/>
    <property type="project" value="TreeGrafter"/>
</dbReference>
<keyword evidence="10 15" id="KW-0560">Oxidoreductase</keyword>
<comment type="function">
    <text evidence="14">Thioredoxin system is a major player in glutathione metabolism, due to the demonstrated absence of a glutathione reductase. Functionally interacts with the Sod/Cat reactive oxidation species (ROS) defense system and thereby has a role in preadult development and life span. Lack of a glutathione reductase suggests antioxidant defense in Drosophila, and probably in related insects, differs fundamentally from that in other organisms.</text>
</comment>
<dbReference type="EC" id="1.8.1.9" evidence="4"/>
<dbReference type="GO" id="GO:0006749">
    <property type="term" value="P:glutathione metabolic process"/>
    <property type="evidence" value="ECO:0007669"/>
    <property type="project" value="TreeGrafter"/>
</dbReference>
<dbReference type="PANTHER" id="PTHR42737">
    <property type="entry name" value="GLUTATHIONE REDUCTASE"/>
    <property type="match status" value="1"/>
</dbReference>
<evidence type="ECO:0000256" key="14">
    <source>
        <dbReference type="ARBA" id="ARBA00054062"/>
    </source>
</evidence>
<feature type="domain" description="Pyridine nucleotide-disulphide oxidoreductase dimerisation" evidence="17">
    <location>
        <begin position="513"/>
        <end position="624"/>
    </location>
</feature>
<evidence type="ECO:0000256" key="13">
    <source>
        <dbReference type="ARBA" id="ARBA00048132"/>
    </source>
</evidence>
<keyword evidence="11" id="KW-1015">Disulfide bond</keyword>
<reference evidence="19" key="1">
    <citation type="submission" date="2021-06" db="EMBL/GenBank/DDBJ databases">
        <authorList>
            <person name="Hodson N. C."/>
            <person name="Mongue J. A."/>
            <person name="Jaron S. K."/>
        </authorList>
    </citation>
    <scope>NUCLEOTIDE SEQUENCE</scope>
</reference>
<name>A0A8J2LR42_9HEXA</name>
<accession>A0A8J2LR42</accession>
<comment type="caution">
    <text evidence="19">The sequence shown here is derived from an EMBL/GenBank/DDBJ whole genome shotgun (WGS) entry which is preliminary data.</text>
</comment>
<dbReference type="FunFam" id="3.30.390.30:FF:000004">
    <property type="entry name" value="Thioredoxin reductase 1, cytoplasmic"/>
    <property type="match status" value="1"/>
</dbReference>
<protein>
    <recommendedName>
        <fullName evidence="4">thioredoxin-disulfide reductase (NADPH)</fullName>
        <ecNumber evidence="4">1.8.1.9</ecNumber>
    </recommendedName>
</protein>
<dbReference type="Pfam" id="PF00462">
    <property type="entry name" value="Glutaredoxin"/>
    <property type="match status" value="1"/>
</dbReference>